<keyword evidence="4 7" id="KW-1133">Transmembrane helix</keyword>
<comment type="subcellular location">
    <subcellularLocation>
        <location evidence="1">Membrane</location>
        <topology evidence="1">Multi-pass membrane protein</topology>
    </subcellularLocation>
</comment>
<proteinExistence type="inferred from homology"/>
<evidence type="ECO:0000256" key="2">
    <source>
        <dbReference type="ARBA" id="ARBA00006772"/>
    </source>
</evidence>
<evidence type="ECO:0000256" key="7">
    <source>
        <dbReference type="SAM" id="Phobius"/>
    </source>
</evidence>
<reference evidence="9" key="3">
    <citation type="journal article" date="2014" name="Nature">
        <title>Elephant shark genome provides unique insights into gnathostome evolution.</title>
        <authorList>
            <consortium name="International Elephant Shark Genome Sequencing Consortium"/>
            <person name="Venkatesh B."/>
            <person name="Lee A.P."/>
            <person name="Ravi V."/>
            <person name="Maurya A.K."/>
            <person name="Lian M.M."/>
            <person name="Swann J.B."/>
            <person name="Ohta Y."/>
            <person name="Flajnik M.F."/>
            <person name="Sutoh Y."/>
            <person name="Kasahara M."/>
            <person name="Hoon S."/>
            <person name="Gangu V."/>
            <person name="Roy S.W."/>
            <person name="Irimia M."/>
            <person name="Korzh V."/>
            <person name="Kondrychyn I."/>
            <person name="Lim Z.W."/>
            <person name="Tay B.H."/>
            <person name="Tohari S."/>
            <person name="Kong K.W."/>
            <person name="Ho S."/>
            <person name="Lorente-Galdos B."/>
            <person name="Quilez J."/>
            <person name="Marques-Bonet T."/>
            <person name="Raney B.J."/>
            <person name="Ingham P.W."/>
            <person name="Tay A."/>
            <person name="Hillier L.W."/>
            <person name="Minx P."/>
            <person name="Boehm T."/>
            <person name="Wilson R.K."/>
            <person name="Brenner S."/>
            <person name="Warren W.C."/>
        </authorList>
    </citation>
    <scope>NUCLEOTIDE SEQUENCE [LARGE SCALE GENOMIC DNA]</scope>
</reference>
<evidence type="ECO:0000256" key="1">
    <source>
        <dbReference type="ARBA" id="ARBA00004141"/>
    </source>
</evidence>
<feature type="transmembrane region" description="Helical" evidence="7">
    <location>
        <begin position="36"/>
        <end position="56"/>
    </location>
</feature>
<keyword evidence="6" id="KW-0813">Transport</keyword>
<dbReference type="GeneTree" id="ENSGT01030000234550"/>
<reference evidence="8" key="4">
    <citation type="submission" date="2025-08" db="UniProtKB">
        <authorList>
            <consortium name="Ensembl"/>
        </authorList>
    </citation>
    <scope>IDENTIFICATION</scope>
</reference>
<comment type="similarity">
    <text evidence="2">Belongs to the SLC13A/DASS transporter (TC 2.A.47) family. NADC subfamily.</text>
</comment>
<evidence type="ECO:0000256" key="4">
    <source>
        <dbReference type="ARBA" id="ARBA00022989"/>
    </source>
</evidence>
<reference evidence="9" key="1">
    <citation type="journal article" date="2006" name="Science">
        <title>Ancient noncoding elements conserved in the human genome.</title>
        <authorList>
            <person name="Venkatesh B."/>
            <person name="Kirkness E.F."/>
            <person name="Loh Y.H."/>
            <person name="Halpern A.L."/>
            <person name="Lee A.P."/>
            <person name="Johnson J."/>
            <person name="Dandona N."/>
            <person name="Viswanathan L.D."/>
            <person name="Tay A."/>
            <person name="Venter J.C."/>
            <person name="Strausberg R.L."/>
            <person name="Brenner S."/>
        </authorList>
    </citation>
    <scope>NUCLEOTIDE SEQUENCE [LARGE SCALE GENOMIC DNA]</scope>
</reference>
<dbReference type="AlphaFoldDB" id="A0A4W3JJN1"/>
<dbReference type="GO" id="GO:0005886">
    <property type="term" value="C:plasma membrane"/>
    <property type="evidence" value="ECO:0007669"/>
    <property type="project" value="TreeGrafter"/>
</dbReference>
<evidence type="ECO:0000313" key="8">
    <source>
        <dbReference type="Ensembl" id="ENSCMIP00000038263.1"/>
    </source>
</evidence>
<dbReference type="InParanoid" id="A0A4W3JJN1"/>
<keyword evidence="5 7" id="KW-0472">Membrane</keyword>
<feature type="transmembrane region" description="Helical" evidence="7">
    <location>
        <begin position="81"/>
        <end position="110"/>
    </location>
</feature>
<accession>A0A4W3JJN1</accession>
<dbReference type="STRING" id="7868.ENSCMIP00000038263"/>
<dbReference type="GO" id="GO:0015137">
    <property type="term" value="F:citrate transmembrane transporter activity"/>
    <property type="evidence" value="ECO:0007669"/>
    <property type="project" value="TreeGrafter"/>
</dbReference>
<evidence type="ECO:0000256" key="5">
    <source>
        <dbReference type="ARBA" id="ARBA00023136"/>
    </source>
</evidence>
<protein>
    <submittedName>
        <fullName evidence="8">Uncharacterized protein</fullName>
    </submittedName>
</protein>
<dbReference type="Proteomes" id="UP000314986">
    <property type="component" value="Unassembled WGS sequence"/>
</dbReference>
<organism evidence="8 9">
    <name type="scientific">Callorhinchus milii</name>
    <name type="common">Ghost shark</name>
    <dbReference type="NCBI Taxonomy" id="7868"/>
    <lineage>
        <taxon>Eukaryota</taxon>
        <taxon>Metazoa</taxon>
        <taxon>Chordata</taxon>
        <taxon>Craniata</taxon>
        <taxon>Vertebrata</taxon>
        <taxon>Chondrichthyes</taxon>
        <taxon>Holocephali</taxon>
        <taxon>Chimaeriformes</taxon>
        <taxon>Callorhinchidae</taxon>
        <taxon>Callorhinchus</taxon>
    </lineage>
</organism>
<keyword evidence="6" id="KW-0739">Sodium transport</keyword>
<dbReference type="OMA" id="WVWISFL"/>
<evidence type="ECO:0000313" key="9">
    <source>
        <dbReference type="Proteomes" id="UP000314986"/>
    </source>
</evidence>
<reference evidence="8" key="5">
    <citation type="submission" date="2025-09" db="UniProtKB">
        <authorList>
            <consortium name="Ensembl"/>
        </authorList>
    </citation>
    <scope>IDENTIFICATION</scope>
</reference>
<keyword evidence="6" id="KW-0915">Sodium</keyword>
<sequence length="148" mass="16814">MSLTVFDDSSSHLQISETNVDLTLVRKKEQEQQKKLWKGFLICIPYAASIGGTATLTGTPPNLILLGQLKSYFPDCDSVNFGLWFLFASPIAILFLFFAWVWISFLYLGLNLKRSLGKNKRSQDRVKAVIKSDYAKLGPMKYVWVDLQ</sequence>
<keyword evidence="9" id="KW-1185">Reference proteome</keyword>
<dbReference type="PANTHER" id="PTHR10283:SF62">
    <property type="entry name" value="NA(+)_DICARBOXYLATE COTRANSPORTER 3"/>
    <property type="match status" value="1"/>
</dbReference>
<reference evidence="9" key="2">
    <citation type="journal article" date="2007" name="PLoS Biol.">
        <title>Survey sequencing and comparative analysis of the elephant shark (Callorhinchus milii) genome.</title>
        <authorList>
            <person name="Venkatesh B."/>
            <person name="Kirkness E.F."/>
            <person name="Loh Y.H."/>
            <person name="Halpern A.L."/>
            <person name="Lee A.P."/>
            <person name="Johnson J."/>
            <person name="Dandona N."/>
            <person name="Viswanathan L.D."/>
            <person name="Tay A."/>
            <person name="Venter J.C."/>
            <person name="Strausberg R.L."/>
            <person name="Brenner S."/>
        </authorList>
    </citation>
    <scope>NUCLEOTIDE SEQUENCE [LARGE SCALE GENOMIC DNA]</scope>
</reference>
<keyword evidence="3 7" id="KW-0812">Transmembrane</keyword>
<dbReference type="Ensembl" id="ENSCMIT00000038813.1">
    <property type="protein sequence ID" value="ENSCMIP00000038263.1"/>
    <property type="gene ID" value="ENSCMIG00000016082.1"/>
</dbReference>
<dbReference type="InterPro" id="IPR001898">
    <property type="entry name" value="SLC13A/DASS"/>
</dbReference>
<keyword evidence="6" id="KW-0406">Ion transport</keyword>
<dbReference type="GO" id="GO:0017153">
    <property type="term" value="F:sodium:dicarboxylate symporter activity"/>
    <property type="evidence" value="ECO:0007669"/>
    <property type="project" value="TreeGrafter"/>
</dbReference>
<dbReference type="Pfam" id="PF00939">
    <property type="entry name" value="Na_sulph_symp"/>
    <property type="match status" value="1"/>
</dbReference>
<evidence type="ECO:0000256" key="6">
    <source>
        <dbReference type="ARBA" id="ARBA00023201"/>
    </source>
</evidence>
<dbReference type="GO" id="GO:0015141">
    <property type="term" value="F:succinate transmembrane transporter activity"/>
    <property type="evidence" value="ECO:0007669"/>
    <property type="project" value="TreeGrafter"/>
</dbReference>
<dbReference type="PANTHER" id="PTHR10283">
    <property type="entry name" value="SOLUTE CARRIER FAMILY 13 MEMBER"/>
    <property type="match status" value="1"/>
</dbReference>
<evidence type="ECO:0000256" key="3">
    <source>
        <dbReference type="ARBA" id="ARBA00022692"/>
    </source>
</evidence>
<name>A0A4W3JJN1_CALMI</name>